<proteinExistence type="predicted"/>
<dbReference type="RefSeq" id="WP_072586579.1">
    <property type="nucleotide sequence ID" value="NZ_CP013243.1"/>
</dbReference>
<dbReference type="Pfam" id="PF08889">
    <property type="entry name" value="WbqC"/>
    <property type="match status" value="1"/>
</dbReference>
<accession>A0A1L3NJ31</accession>
<protein>
    <submittedName>
        <fullName evidence="1">WbqC-like family protein</fullName>
    </submittedName>
</protein>
<evidence type="ECO:0000313" key="2">
    <source>
        <dbReference type="Proteomes" id="UP000182204"/>
    </source>
</evidence>
<organism evidence="1 2">
    <name type="scientific">Clostridium sporogenes</name>
    <dbReference type="NCBI Taxonomy" id="1509"/>
    <lineage>
        <taxon>Bacteria</taxon>
        <taxon>Bacillati</taxon>
        <taxon>Bacillota</taxon>
        <taxon>Clostridia</taxon>
        <taxon>Eubacteriales</taxon>
        <taxon>Clostridiaceae</taxon>
        <taxon>Clostridium</taxon>
    </lineage>
</organism>
<dbReference type="InterPro" id="IPR014985">
    <property type="entry name" value="WbqC"/>
</dbReference>
<gene>
    <name evidence="1" type="ORF">NPD5_3230</name>
</gene>
<sequence length="242" mass="29094">MILSGHQPNYLPYPGLIGKIMFSNKFIYVTKVQFEKKSWQNRNRIKGCNGEILLTVPVFSKGKFKQNICDVKINNELPWRKKHFSAIHLNYKKSKYYNEYIGFFDELYKKEWNYLHELDIYITNWMLNELGVKTEIYYDKDFEFDGNKTKLLIDMCKKLDCDTYLSNKGSENYVETEEFTKVNLNHKYLNFIGKEYKQCFRDFIPYLSILDMLFNIGHLETRKVLDDLNNYKFSELNKKLQS</sequence>
<evidence type="ECO:0000313" key="1">
    <source>
        <dbReference type="EMBL" id="APH16120.1"/>
    </source>
</evidence>
<name>A0A1L3NJ31_CLOSG</name>
<dbReference type="AlphaFoldDB" id="A0A1L3NJ31"/>
<dbReference type="Proteomes" id="UP000182204">
    <property type="component" value="Chromosome"/>
</dbReference>
<dbReference type="EMBL" id="CP013243">
    <property type="protein sequence ID" value="APH16120.1"/>
    <property type="molecule type" value="Genomic_DNA"/>
</dbReference>
<reference evidence="1 2" key="1">
    <citation type="submission" date="2015-11" db="EMBL/GenBank/DDBJ databases">
        <authorList>
            <person name="Hill K.K."/>
            <person name="Shirey T.B."/>
            <person name="Raphael B."/>
            <person name="Daligault H.E."/>
            <person name="Davenport K.W."/>
            <person name="Bruce D.C."/>
            <person name="Foley B.T."/>
            <person name="Johnson S.L."/>
        </authorList>
    </citation>
    <scope>NUCLEOTIDE SEQUENCE [LARGE SCALE GENOMIC DNA]</scope>
    <source>
        <strain evidence="1 2">CDC_1632</strain>
    </source>
</reference>